<dbReference type="EMBL" id="KV429140">
    <property type="protein sequence ID" value="KZT64139.1"/>
    <property type="molecule type" value="Genomic_DNA"/>
</dbReference>
<organism evidence="2 3">
    <name type="scientific">Daedalea quercina L-15889</name>
    <dbReference type="NCBI Taxonomy" id="1314783"/>
    <lineage>
        <taxon>Eukaryota</taxon>
        <taxon>Fungi</taxon>
        <taxon>Dikarya</taxon>
        <taxon>Basidiomycota</taxon>
        <taxon>Agaricomycotina</taxon>
        <taxon>Agaricomycetes</taxon>
        <taxon>Polyporales</taxon>
        <taxon>Fomitopsis</taxon>
    </lineage>
</organism>
<evidence type="ECO:0000256" key="1">
    <source>
        <dbReference type="SAM" id="MobiDB-lite"/>
    </source>
</evidence>
<proteinExistence type="predicted"/>
<accession>A0A165L9X4</accession>
<sequence length="98" mass="10738">MASIDPTLDSPRLHRSQGADLLSLLRRPVQTPHAVVRRSRAHDHQPTALFIVTRGGCLQAASTAVLQPFAAVLPVRRYPRDEDDCKGSTAVRNSVSTR</sequence>
<reference evidence="2 3" key="1">
    <citation type="journal article" date="2016" name="Mol. Biol. Evol.">
        <title>Comparative Genomics of Early-Diverging Mushroom-Forming Fungi Provides Insights into the Origins of Lignocellulose Decay Capabilities.</title>
        <authorList>
            <person name="Nagy L.G."/>
            <person name="Riley R."/>
            <person name="Tritt A."/>
            <person name="Adam C."/>
            <person name="Daum C."/>
            <person name="Floudas D."/>
            <person name="Sun H."/>
            <person name="Yadav J.S."/>
            <person name="Pangilinan J."/>
            <person name="Larsson K.H."/>
            <person name="Matsuura K."/>
            <person name="Barry K."/>
            <person name="Labutti K."/>
            <person name="Kuo R."/>
            <person name="Ohm R.A."/>
            <person name="Bhattacharya S.S."/>
            <person name="Shirouzu T."/>
            <person name="Yoshinaga Y."/>
            <person name="Martin F.M."/>
            <person name="Grigoriev I.V."/>
            <person name="Hibbett D.S."/>
        </authorList>
    </citation>
    <scope>NUCLEOTIDE SEQUENCE [LARGE SCALE GENOMIC DNA]</scope>
    <source>
        <strain evidence="2 3">L-15889</strain>
    </source>
</reference>
<evidence type="ECO:0000313" key="2">
    <source>
        <dbReference type="EMBL" id="KZT64139.1"/>
    </source>
</evidence>
<evidence type="ECO:0000313" key="3">
    <source>
        <dbReference type="Proteomes" id="UP000076727"/>
    </source>
</evidence>
<gene>
    <name evidence="2" type="ORF">DAEQUDRAFT_53408</name>
</gene>
<name>A0A165L9X4_9APHY</name>
<dbReference type="Proteomes" id="UP000076727">
    <property type="component" value="Unassembled WGS sequence"/>
</dbReference>
<dbReference type="AlphaFoldDB" id="A0A165L9X4"/>
<keyword evidence="3" id="KW-1185">Reference proteome</keyword>
<feature type="region of interest" description="Disordered" evidence="1">
    <location>
        <begin position="79"/>
        <end position="98"/>
    </location>
</feature>
<protein>
    <submittedName>
        <fullName evidence="2">Uncharacterized protein</fullName>
    </submittedName>
</protein>